<dbReference type="Pfam" id="PF18044">
    <property type="entry name" value="zf-CCCH_4"/>
    <property type="match status" value="1"/>
</dbReference>
<dbReference type="SUPFAM" id="SSF90229">
    <property type="entry name" value="CCCH zinc finger"/>
    <property type="match status" value="2"/>
</dbReference>
<reference evidence="8" key="1">
    <citation type="submission" date="2022-07" db="EMBL/GenBank/DDBJ databases">
        <title>Phylogenomic reconstructions and comparative analyses of Kickxellomycotina fungi.</title>
        <authorList>
            <person name="Reynolds N.K."/>
            <person name="Stajich J.E."/>
            <person name="Barry K."/>
            <person name="Grigoriev I.V."/>
            <person name="Crous P."/>
            <person name="Smith M.E."/>
        </authorList>
    </citation>
    <scope>NUCLEOTIDE SEQUENCE</scope>
    <source>
        <strain evidence="8">CBS 109367</strain>
    </source>
</reference>
<dbReference type="GO" id="GO:0008270">
    <property type="term" value="F:zinc ion binding"/>
    <property type="evidence" value="ECO:0007669"/>
    <property type="project" value="UniProtKB-KW"/>
</dbReference>
<dbReference type="SMART" id="SM00356">
    <property type="entry name" value="ZnF_C3H1"/>
    <property type="match status" value="2"/>
</dbReference>
<dbReference type="InterPro" id="IPR045072">
    <property type="entry name" value="MKRN-like"/>
</dbReference>
<feature type="compositionally biased region" description="Polar residues" evidence="6">
    <location>
        <begin position="245"/>
        <end position="256"/>
    </location>
</feature>
<evidence type="ECO:0000259" key="7">
    <source>
        <dbReference type="PROSITE" id="PS50103"/>
    </source>
</evidence>
<feature type="zinc finger region" description="C3H1-type" evidence="5">
    <location>
        <begin position="64"/>
        <end position="91"/>
    </location>
</feature>
<dbReference type="InterPro" id="IPR036855">
    <property type="entry name" value="Znf_CCCH_sf"/>
</dbReference>
<feature type="compositionally biased region" description="Polar residues" evidence="6">
    <location>
        <begin position="869"/>
        <end position="880"/>
    </location>
</feature>
<keyword evidence="9" id="KW-1185">Reference proteome</keyword>
<dbReference type="GO" id="GO:0000209">
    <property type="term" value="P:protein polyubiquitination"/>
    <property type="evidence" value="ECO:0007669"/>
    <property type="project" value="InterPro"/>
</dbReference>
<feature type="domain" description="C3H1-type" evidence="7">
    <location>
        <begin position="93"/>
        <end position="120"/>
    </location>
</feature>
<organism evidence="8 9">
    <name type="scientific">Coemansia spiralis</name>
    <dbReference type="NCBI Taxonomy" id="417178"/>
    <lineage>
        <taxon>Eukaryota</taxon>
        <taxon>Fungi</taxon>
        <taxon>Fungi incertae sedis</taxon>
        <taxon>Zoopagomycota</taxon>
        <taxon>Kickxellomycotina</taxon>
        <taxon>Kickxellomycetes</taxon>
        <taxon>Kickxellales</taxon>
        <taxon>Kickxellaceae</taxon>
        <taxon>Coemansia</taxon>
    </lineage>
</organism>
<protein>
    <recommendedName>
        <fullName evidence="7">C3H1-type domain-containing protein</fullName>
    </recommendedName>
</protein>
<feature type="compositionally biased region" description="Low complexity" evidence="6">
    <location>
        <begin position="849"/>
        <end position="868"/>
    </location>
</feature>
<dbReference type="OrthoDB" id="411372at2759"/>
<feature type="compositionally biased region" description="Polar residues" evidence="6">
    <location>
        <begin position="215"/>
        <end position="224"/>
    </location>
</feature>
<keyword evidence="2" id="KW-0677">Repeat</keyword>
<evidence type="ECO:0000256" key="6">
    <source>
        <dbReference type="SAM" id="MobiDB-lite"/>
    </source>
</evidence>
<dbReference type="GO" id="GO:0061630">
    <property type="term" value="F:ubiquitin protein ligase activity"/>
    <property type="evidence" value="ECO:0007669"/>
    <property type="project" value="InterPro"/>
</dbReference>
<evidence type="ECO:0000256" key="3">
    <source>
        <dbReference type="ARBA" id="ARBA00022771"/>
    </source>
</evidence>
<keyword evidence="1 5" id="KW-0479">Metal-binding</keyword>
<feature type="region of interest" description="Disordered" evidence="6">
    <location>
        <begin position="849"/>
        <end position="880"/>
    </location>
</feature>
<dbReference type="InterPro" id="IPR041367">
    <property type="entry name" value="Znf-CCCH_4"/>
</dbReference>
<evidence type="ECO:0000313" key="8">
    <source>
        <dbReference type="EMBL" id="KAJ2685483.1"/>
    </source>
</evidence>
<dbReference type="PROSITE" id="PS50103">
    <property type="entry name" value="ZF_C3H1"/>
    <property type="match status" value="2"/>
</dbReference>
<feature type="compositionally biased region" description="Low complexity" evidence="6">
    <location>
        <begin position="129"/>
        <end position="150"/>
    </location>
</feature>
<keyword evidence="3 5" id="KW-0863">Zinc-finger</keyword>
<feature type="region of interest" description="Disordered" evidence="6">
    <location>
        <begin position="320"/>
        <end position="347"/>
    </location>
</feature>
<proteinExistence type="predicted"/>
<comment type="caution">
    <text evidence="8">The sequence shown here is derived from an EMBL/GenBank/DDBJ whole genome shotgun (WGS) entry which is preliminary data.</text>
</comment>
<sequence length="880" mass="90812">MPRLQPIQRTLQPANAGTGAGGSSGPRSRRRLQGQASPGQSAKLLGGTDEAGQERLGGGRNGGSTRHIPCKFYKHGNCTAGSECSFSHDINLFVEKAVCKYYVKGNCKYGNRCALLHTTSGDASAATGQSRQRPSASSDDSSRSESGSSENAQNDSGDKQQTPKPSDAATTASRSSTSVNSASTARRTSPPSTLGSGPASRQPIPNKDRPLANGNPPSSTGQQNKAAGSVASSDSDSVSKKQPNAWATGSLTNSALRNKGQAPKKPTLDLSASLGAAQGLYQKPEHAEDDSFANSIFSSQAKDSAVSPFKTHFESVQNNATFDGDAYPRPQPIPKPSTGFSRPGKGGISALAQSGGLSLQDSLRIDKLALSHGAARQSFGGPSFTSGSIPMLDHFGEHSRSDAGFSPGTTPLAHSFVRSPPTMSSSMMLAGRHAFTAVDSSNSALGTPEAEYGSGSLRGLYHNHLQGHMNATPIRSSGDGGRSNQFDMSPALNPIGSARSIPRSNELFGRPLRSSSFMNEPASPRSSFAYAPDFSESSILGANHGSPLGNSAGELSGTTGRLRSNSYIPSPSLMGLSMGMDIRGSKNDSGIGAHSSFHDSPFLLKEGRLGGYPLTDISSMSYDRTQAPSGGIWDSLNSNFGHEASRDHELRSSFGLPIGGQSLGTPRAGGGSFAQPIGGYGGQYGSASQNWAHSPRASMQTSVHGSPFMSAVGSFGEHRQMTLPPIGSVSSQTDGLRSGAIGQRSFKPQHFAHDMPMGLSDGFSNSGQLGTAFRATAPTLTTMNGTGHASNGSGGRSSAASDNYGEMFELEQDAATPPRTIGSNGAAPNPSFISMEGFSRKFSGISLSQTEAAAGGAGTAHAASSGQSIPNVSAISRPST</sequence>
<dbReference type="Gene3D" id="4.10.1000.10">
    <property type="entry name" value="Zinc finger, CCCH-type"/>
    <property type="match status" value="1"/>
</dbReference>
<dbReference type="Proteomes" id="UP001151516">
    <property type="component" value="Unassembled WGS sequence"/>
</dbReference>
<gene>
    <name evidence="8" type="ORF">IWW39_004234</name>
</gene>
<feature type="compositionally biased region" description="Polar residues" evidence="6">
    <location>
        <begin position="151"/>
        <end position="164"/>
    </location>
</feature>
<feature type="domain" description="C3H1-type" evidence="7">
    <location>
        <begin position="64"/>
        <end position="91"/>
    </location>
</feature>
<dbReference type="PANTHER" id="PTHR11224:SF10">
    <property type="entry name" value="IP09428P-RELATED"/>
    <property type="match status" value="1"/>
</dbReference>
<feature type="region of interest" description="Disordered" evidence="6">
    <location>
        <begin position="122"/>
        <end position="270"/>
    </location>
</feature>
<dbReference type="Pfam" id="PF14608">
    <property type="entry name" value="zf-CCCH_2"/>
    <property type="match status" value="1"/>
</dbReference>
<dbReference type="Gene3D" id="1.20.120.1350">
    <property type="entry name" value="Pneumovirus matrix protein 2 (M2), zinc-binding domain"/>
    <property type="match status" value="1"/>
</dbReference>
<feature type="compositionally biased region" description="Low complexity" evidence="6">
    <location>
        <begin position="225"/>
        <end position="236"/>
    </location>
</feature>
<evidence type="ECO:0000256" key="5">
    <source>
        <dbReference type="PROSITE-ProRule" id="PRU00723"/>
    </source>
</evidence>
<dbReference type="EMBL" id="JANBTX010000150">
    <property type="protein sequence ID" value="KAJ2685483.1"/>
    <property type="molecule type" value="Genomic_DNA"/>
</dbReference>
<evidence type="ECO:0000256" key="1">
    <source>
        <dbReference type="ARBA" id="ARBA00022723"/>
    </source>
</evidence>
<evidence type="ECO:0000256" key="4">
    <source>
        <dbReference type="ARBA" id="ARBA00022833"/>
    </source>
</evidence>
<feature type="region of interest" description="Disordered" evidence="6">
    <location>
        <begin position="1"/>
        <end position="65"/>
    </location>
</feature>
<feature type="region of interest" description="Disordered" evidence="6">
    <location>
        <begin position="470"/>
        <end position="507"/>
    </location>
</feature>
<evidence type="ECO:0000256" key="2">
    <source>
        <dbReference type="ARBA" id="ARBA00022737"/>
    </source>
</evidence>
<feature type="zinc finger region" description="C3H1-type" evidence="5">
    <location>
        <begin position="93"/>
        <end position="120"/>
    </location>
</feature>
<dbReference type="PANTHER" id="PTHR11224">
    <property type="entry name" value="MAKORIN-RELATED"/>
    <property type="match status" value="1"/>
</dbReference>
<dbReference type="AlphaFoldDB" id="A0A9W8GJH8"/>
<keyword evidence="4 5" id="KW-0862">Zinc</keyword>
<evidence type="ECO:0000313" key="9">
    <source>
        <dbReference type="Proteomes" id="UP001151516"/>
    </source>
</evidence>
<name>A0A9W8GJH8_9FUNG</name>
<accession>A0A9W8GJH8</accession>
<feature type="region of interest" description="Disordered" evidence="6">
    <location>
        <begin position="781"/>
        <end position="801"/>
    </location>
</feature>
<dbReference type="InterPro" id="IPR000571">
    <property type="entry name" value="Znf_CCCH"/>
</dbReference>
<feature type="compositionally biased region" description="Low complexity" evidence="6">
    <location>
        <begin position="166"/>
        <end position="189"/>
    </location>
</feature>